<evidence type="ECO:0000313" key="3">
    <source>
        <dbReference type="EMBL" id="MED5052759.1"/>
    </source>
</evidence>
<dbReference type="EMBL" id="JAQOTG010000030">
    <property type="protein sequence ID" value="MDE8565640.1"/>
    <property type="molecule type" value="Genomic_DNA"/>
</dbReference>
<dbReference type="Proteomes" id="UP001213979">
    <property type="component" value="Unassembled WGS sequence"/>
</dbReference>
<gene>
    <name evidence="3" type="ORF">P9850_13165</name>
    <name evidence="2" type="ORF">PNH38_17510</name>
</gene>
<dbReference type="EMBL" id="JARTLI010000034">
    <property type="protein sequence ID" value="MED5052759.1"/>
    <property type="molecule type" value="Genomic_DNA"/>
</dbReference>
<comment type="caution">
    <text evidence="3">The sequence shown here is derived from an EMBL/GenBank/DDBJ whole genome shotgun (WGS) entry which is preliminary data.</text>
</comment>
<dbReference type="Pfam" id="PF14146">
    <property type="entry name" value="DUF4305"/>
    <property type="match status" value="1"/>
</dbReference>
<evidence type="ECO:0000313" key="4">
    <source>
        <dbReference type="Proteomes" id="UP001213979"/>
    </source>
</evidence>
<keyword evidence="1" id="KW-1133">Transmembrane helix</keyword>
<evidence type="ECO:0000313" key="5">
    <source>
        <dbReference type="Proteomes" id="UP001339962"/>
    </source>
</evidence>
<feature type="transmembrane region" description="Helical" evidence="1">
    <location>
        <begin position="37"/>
        <end position="58"/>
    </location>
</feature>
<proteinExistence type="predicted"/>
<name>A0ABD5IYQ0_9BACL</name>
<dbReference type="AlphaFoldDB" id="A0ABD5IYQ0"/>
<dbReference type="Proteomes" id="UP001339962">
    <property type="component" value="Unassembled WGS sequence"/>
</dbReference>
<organism evidence="3 5">
    <name type="scientific">Anoxybacteroides rupiense</name>
    <dbReference type="NCBI Taxonomy" id="311460"/>
    <lineage>
        <taxon>Bacteria</taxon>
        <taxon>Bacillati</taxon>
        <taxon>Bacillota</taxon>
        <taxon>Bacilli</taxon>
        <taxon>Bacillales</taxon>
        <taxon>Anoxybacillaceae</taxon>
        <taxon>Anoxybacteroides</taxon>
    </lineage>
</organism>
<dbReference type="RefSeq" id="WP_183187243.1">
    <property type="nucleotide sequence ID" value="NZ_JAGUQN010000036.1"/>
</dbReference>
<accession>A0ABD5IYQ0</accession>
<keyword evidence="4" id="KW-1185">Reference proteome</keyword>
<evidence type="ECO:0000256" key="1">
    <source>
        <dbReference type="SAM" id="Phobius"/>
    </source>
</evidence>
<keyword evidence="1" id="KW-0812">Transmembrane</keyword>
<evidence type="ECO:0000313" key="2">
    <source>
        <dbReference type="EMBL" id="MDE8565640.1"/>
    </source>
</evidence>
<sequence>MRISPLSTALFYFLMGALFTYLATQSAHESIWNFSTVALMVLATLDFGVFLRLITLYIRIRNQQK</sequence>
<reference evidence="2 4" key="1">
    <citation type="submission" date="2023-01" db="EMBL/GenBank/DDBJ databases">
        <title>Genome-based reclassification of Anoxybacillus geothermalis as a later heterotypic synonym of Anoxybacillus rupiensis.</title>
        <authorList>
            <person name="Inan Bektas K."/>
            <person name="Canakci S."/>
            <person name="Belduz A.A."/>
            <person name="Guler H.H."/>
        </authorList>
    </citation>
    <scope>NUCLEOTIDE SEQUENCE [LARGE SCALE GENOMIC DNA]</scope>
    <source>
        <strain evidence="2 4">DSM 17127</strain>
    </source>
</reference>
<dbReference type="InterPro" id="IPR025426">
    <property type="entry name" value="DUF4305"/>
</dbReference>
<protein>
    <submittedName>
        <fullName evidence="3">YdiK family protein</fullName>
    </submittedName>
</protein>
<reference evidence="3 5" key="2">
    <citation type="submission" date="2023-03" db="EMBL/GenBank/DDBJ databases">
        <title>Bacillus Genome Sequencing.</title>
        <authorList>
            <person name="Dunlap C."/>
        </authorList>
    </citation>
    <scope>NUCLEOTIDE SEQUENCE [LARGE SCALE GENOMIC DNA]</scope>
    <source>
        <strain evidence="3 5">NRS-38</strain>
    </source>
</reference>
<keyword evidence="1" id="KW-0472">Membrane</keyword>